<evidence type="ECO:0000313" key="3">
    <source>
        <dbReference type="Proteomes" id="UP000663852"/>
    </source>
</evidence>
<evidence type="ECO:0000313" key="2">
    <source>
        <dbReference type="EMBL" id="CAF1355699.1"/>
    </source>
</evidence>
<protein>
    <submittedName>
        <fullName evidence="2">Uncharacterized protein</fullName>
    </submittedName>
</protein>
<sequence>MIQSFCLSKVRRNKMKAFSIAILVCTVLLMMILNERYAQAAEENSFEQDEIDALSFLVDKRVYKQFKTKCEEQKREAKAAYESRCEPSVPIRLTNKNASKKRYSRSTSNEFLRRKRGIFHPGVTACEEQKREAREDYEERCEPSIPWQRDRKNNRFCPDINEWKELDAYEIGEGGGFDLDTLGKLIPQNVSMEKIIGGVVAGIITAGVGGKRKSVYANRFLKRSFFHPGSTKCEEQKREAREDYEERCEPSFPLFRNTGTRRFCPDIHDWKAFDNYEIGDGFESRDPISESKINTNRDRNRSRDPNRMETGPDRNGDYDNEMIDQE</sequence>
<comment type="caution">
    <text evidence="2">The sequence shown here is derived from an EMBL/GenBank/DDBJ whole genome shotgun (WGS) entry which is preliminary data.</text>
</comment>
<dbReference type="EMBL" id="CAJNOJ010000268">
    <property type="protein sequence ID" value="CAF1355699.1"/>
    <property type="molecule type" value="Genomic_DNA"/>
</dbReference>
<gene>
    <name evidence="2" type="ORF">EDS130_LOCUS33531</name>
</gene>
<dbReference type="AlphaFoldDB" id="A0A815HLS7"/>
<feature type="region of interest" description="Disordered" evidence="1">
    <location>
        <begin position="281"/>
        <end position="326"/>
    </location>
</feature>
<evidence type="ECO:0000256" key="1">
    <source>
        <dbReference type="SAM" id="MobiDB-lite"/>
    </source>
</evidence>
<name>A0A815HLS7_ADIRI</name>
<organism evidence="2 3">
    <name type="scientific">Adineta ricciae</name>
    <name type="common">Rotifer</name>
    <dbReference type="NCBI Taxonomy" id="249248"/>
    <lineage>
        <taxon>Eukaryota</taxon>
        <taxon>Metazoa</taxon>
        <taxon>Spiralia</taxon>
        <taxon>Gnathifera</taxon>
        <taxon>Rotifera</taxon>
        <taxon>Eurotatoria</taxon>
        <taxon>Bdelloidea</taxon>
        <taxon>Adinetida</taxon>
        <taxon>Adinetidae</taxon>
        <taxon>Adineta</taxon>
    </lineage>
</organism>
<feature type="compositionally biased region" description="Basic and acidic residues" evidence="1">
    <location>
        <begin position="282"/>
        <end position="317"/>
    </location>
</feature>
<accession>A0A815HLS7</accession>
<proteinExistence type="predicted"/>
<dbReference type="Proteomes" id="UP000663852">
    <property type="component" value="Unassembled WGS sequence"/>
</dbReference>
<reference evidence="2" key="1">
    <citation type="submission" date="2021-02" db="EMBL/GenBank/DDBJ databases">
        <authorList>
            <person name="Nowell W R."/>
        </authorList>
    </citation>
    <scope>NUCLEOTIDE SEQUENCE</scope>
</reference>
<dbReference type="OrthoDB" id="10023133at2759"/>